<evidence type="ECO:0000313" key="2">
    <source>
        <dbReference type="EMBL" id="SBP35959.1"/>
    </source>
</evidence>
<keyword evidence="1" id="KW-0472">Membrane</keyword>
<sequence>MISCVSLYTFLLFIMLYPIPAIDRFLEIVCVPHDWRLTLVIIVAANAVVSFLLEILILDIILWRLVFRDNQGPDPPAESCSADTLQEANDHWGATVLSRLFCQRNKPPRGLFRHLALELQEDTDWPPKPSTITYAVVPPSDVSDPL</sequence>
<feature type="transmembrane region" description="Helical" evidence="1">
    <location>
        <begin position="37"/>
        <end position="62"/>
    </location>
</feature>
<evidence type="ECO:0000256" key="1">
    <source>
        <dbReference type="SAM" id="Phobius"/>
    </source>
</evidence>
<proteinExistence type="predicted"/>
<keyword evidence="1" id="KW-0812">Transmembrane</keyword>
<name>A0A1A7Z0D9_9TELE</name>
<dbReference type="EMBL" id="HADX01013727">
    <property type="protein sequence ID" value="SBP35959.1"/>
    <property type="molecule type" value="Transcribed_RNA"/>
</dbReference>
<protein>
    <submittedName>
        <fullName evidence="2">ATPase type 13A3</fullName>
    </submittedName>
</protein>
<reference evidence="2" key="1">
    <citation type="submission" date="2016-05" db="EMBL/GenBank/DDBJ databases">
        <authorList>
            <person name="Lavstsen T."/>
            <person name="Jespersen J.S."/>
        </authorList>
    </citation>
    <scope>NUCLEOTIDE SEQUENCE</scope>
    <source>
        <tissue evidence="2">Brain</tissue>
    </source>
</reference>
<reference evidence="2" key="2">
    <citation type="submission" date="2016-06" db="EMBL/GenBank/DDBJ databases">
        <title>The genome of a short-lived fish provides insights into sex chromosome evolution and the genetic control of aging.</title>
        <authorList>
            <person name="Reichwald K."/>
            <person name="Felder M."/>
            <person name="Petzold A."/>
            <person name="Koch P."/>
            <person name="Groth M."/>
            <person name="Platzer M."/>
        </authorList>
    </citation>
    <scope>NUCLEOTIDE SEQUENCE</scope>
    <source>
        <tissue evidence="2">Brain</tissue>
    </source>
</reference>
<keyword evidence="1" id="KW-1133">Transmembrane helix</keyword>
<gene>
    <name evidence="2" type="primary">ATP13A3</name>
</gene>
<dbReference type="AlphaFoldDB" id="A0A1A7Z0D9"/>
<organism evidence="2">
    <name type="scientific">Iconisemion striatum</name>
    <dbReference type="NCBI Taxonomy" id="60296"/>
    <lineage>
        <taxon>Eukaryota</taxon>
        <taxon>Metazoa</taxon>
        <taxon>Chordata</taxon>
        <taxon>Craniata</taxon>
        <taxon>Vertebrata</taxon>
        <taxon>Euteleostomi</taxon>
        <taxon>Actinopterygii</taxon>
        <taxon>Neopterygii</taxon>
        <taxon>Teleostei</taxon>
        <taxon>Neoteleostei</taxon>
        <taxon>Acanthomorphata</taxon>
        <taxon>Ovalentaria</taxon>
        <taxon>Atherinomorphae</taxon>
        <taxon>Cyprinodontiformes</taxon>
        <taxon>Nothobranchiidae</taxon>
        <taxon>Iconisemion</taxon>
    </lineage>
</organism>
<accession>A0A1A7Z0D9</accession>